<dbReference type="GO" id="GO:0005886">
    <property type="term" value="C:plasma membrane"/>
    <property type="evidence" value="ECO:0007669"/>
    <property type="project" value="TreeGrafter"/>
</dbReference>
<dbReference type="RefSeq" id="WP_153448443.1">
    <property type="nucleotide sequence ID" value="NZ_CP045700.1"/>
</dbReference>
<evidence type="ECO:0000256" key="4">
    <source>
        <dbReference type="ARBA" id="ARBA00023136"/>
    </source>
</evidence>
<keyword evidence="3 5" id="KW-1133">Transmembrane helix</keyword>
<evidence type="ECO:0000256" key="2">
    <source>
        <dbReference type="ARBA" id="ARBA00022692"/>
    </source>
</evidence>
<comment type="subcellular location">
    <subcellularLocation>
        <location evidence="1">Membrane</location>
        <topology evidence="1">Multi-pass membrane protein</topology>
    </subcellularLocation>
</comment>
<protein>
    <submittedName>
        <fullName evidence="6">C4-dicarboxylate ABC transporter</fullName>
    </submittedName>
</protein>
<accession>A0A5Q0TLF4</accession>
<evidence type="ECO:0000256" key="5">
    <source>
        <dbReference type="SAM" id="Phobius"/>
    </source>
</evidence>
<evidence type="ECO:0000313" key="6">
    <source>
        <dbReference type="EMBL" id="QGA66309.1"/>
    </source>
</evidence>
<feature type="transmembrane region" description="Helical" evidence="5">
    <location>
        <begin position="186"/>
        <end position="209"/>
    </location>
</feature>
<feature type="transmembrane region" description="Helical" evidence="5">
    <location>
        <begin position="215"/>
        <end position="237"/>
    </location>
</feature>
<dbReference type="EMBL" id="CP045700">
    <property type="protein sequence ID" value="QGA66309.1"/>
    <property type="molecule type" value="Genomic_DNA"/>
</dbReference>
<dbReference type="CDD" id="cd09325">
    <property type="entry name" value="TDT_C4-dicarb_trans"/>
    <property type="match status" value="1"/>
</dbReference>
<dbReference type="PANTHER" id="PTHR37955:SF1">
    <property type="entry name" value="DEP DOMAIN-CONTAINING PROTEIN"/>
    <property type="match status" value="1"/>
</dbReference>
<sequence>MTKIKNFPTPVAGLALGISAIGWCWENYAPHLGLIQNTTSAIALLLVCGVMAKFIRHPTKLFEELRHPIVGSVLPTMCMALMAISYDLIHFHQLAITGRVVWYGAVILHLLFFISFTYHRCKGFKLKDMIPSWFIPAIGPILGCLANPGADTLWLANILLVLGVGSYFVLLPLLMYRLTFHERLQAAEVPTFAIMAAPSNLIIIGYLGVATAPMVNMLLMLSGVAILLNVVFYLSLVRLLKQPFSAGFSAYTFPLASGATAMFKMEALLTSHELSNGVGVFHYLAIFQLYVASLIIAYVAFCFIKHYRFNLIGLFVNRA</sequence>
<feature type="transmembrane region" description="Helical" evidence="5">
    <location>
        <begin position="67"/>
        <end position="88"/>
    </location>
</feature>
<keyword evidence="7" id="KW-1185">Reference proteome</keyword>
<feature type="transmembrane region" description="Helical" evidence="5">
    <location>
        <begin position="34"/>
        <end position="55"/>
    </location>
</feature>
<keyword evidence="2 5" id="KW-0812">Transmembrane</keyword>
<dbReference type="InterPro" id="IPR004695">
    <property type="entry name" value="SLAC1/Mae1/Ssu1/TehA"/>
</dbReference>
<feature type="transmembrane region" description="Helical" evidence="5">
    <location>
        <begin position="283"/>
        <end position="304"/>
    </location>
</feature>
<feature type="transmembrane region" description="Helical" evidence="5">
    <location>
        <begin position="244"/>
        <end position="263"/>
    </location>
</feature>
<organism evidence="6 7">
    <name type="scientific">Vibrio algicola</name>
    <dbReference type="NCBI Taxonomy" id="2662262"/>
    <lineage>
        <taxon>Bacteria</taxon>
        <taxon>Pseudomonadati</taxon>
        <taxon>Pseudomonadota</taxon>
        <taxon>Gammaproteobacteria</taxon>
        <taxon>Vibrionales</taxon>
        <taxon>Vibrionaceae</taxon>
        <taxon>Vibrio</taxon>
    </lineage>
</organism>
<evidence type="ECO:0000313" key="7">
    <source>
        <dbReference type="Proteomes" id="UP000348942"/>
    </source>
</evidence>
<evidence type="ECO:0000256" key="3">
    <source>
        <dbReference type="ARBA" id="ARBA00022989"/>
    </source>
</evidence>
<dbReference type="InterPro" id="IPR052951">
    <property type="entry name" value="Tellurite_res_ion_channel"/>
</dbReference>
<keyword evidence="4 5" id="KW-0472">Membrane</keyword>
<evidence type="ECO:0000256" key="1">
    <source>
        <dbReference type="ARBA" id="ARBA00004141"/>
    </source>
</evidence>
<dbReference type="Gene3D" id="1.50.10.150">
    <property type="entry name" value="Voltage-dependent anion channel"/>
    <property type="match status" value="1"/>
</dbReference>
<dbReference type="InterPro" id="IPR038665">
    <property type="entry name" value="Voltage-dep_anion_channel_sf"/>
</dbReference>
<name>A0A5Q0TLF4_9VIBR</name>
<feature type="transmembrane region" description="Helical" evidence="5">
    <location>
        <begin position="100"/>
        <end position="118"/>
    </location>
</feature>
<reference evidence="6 7" key="1">
    <citation type="submission" date="2019-10" db="EMBL/GenBank/DDBJ databases">
        <title>Vibrio sp. nov., isolated from Coralline algae surface.</title>
        <authorList>
            <person name="Geng Y."/>
            <person name="Zhang X."/>
        </authorList>
    </citation>
    <scope>NUCLEOTIDE SEQUENCE [LARGE SCALE GENOMIC DNA]</scope>
    <source>
        <strain evidence="6 7">SM1977</strain>
    </source>
</reference>
<dbReference type="PANTHER" id="PTHR37955">
    <property type="entry name" value="TELLURITE RESISTANCE PROTEIN TEHA"/>
    <property type="match status" value="1"/>
</dbReference>
<dbReference type="GO" id="GO:0046583">
    <property type="term" value="F:monoatomic cation efflux transmembrane transporter activity"/>
    <property type="evidence" value="ECO:0007669"/>
    <property type="project" value="TreeGrafter"/>
</dbReference>
<dbReference type="AlphaFoldDB" id="A0A5Q0TLF4"/>
<gene>
    <name evidence="6" type="ORF">GFB47_12805</name>
</gene>
<feature type="transmembrane region" description="Helical" evidence="5">
    <location>
        <begin position="130"/>
        <end position="148"/>
    </location>
</feature>
<proteinExistence type="predicted"/>
<dbReference type="Pfam" id="PF03595">
    <property type="entry name" value="SLAC1"/>
    <property type="match status" value="1"/>
</dbReference>
<feature type="transmembrane region" description="Helical" evidence="5">
    <location>
        <begin position="154"/>
        <end position="174"/>
    </location>
</feature>
<dbReference type="Proteomes" id="UP000348942">
    <property type="component" value="Chromosome 2"/>
</dbReference>